<organism evidence="1 2">
    <name type="scientific">Jaapia argillacea MUCL 33604</name>
    <dbReference type="NCBI Taxonomy" id="933084"/>
    <lineage>
        <taxon>Eukaryota</taxon>
        <taxon>Fungi</taxon>
        <taxon>Dikarya</taxon>
        <taxon>Basidiomycota</taxon>
        <taxon>Agaricomycotina</taxon>
        <taxon>Agaricomycetes</taxon>
        <taxon>Agaricomycetidae</taxon>
        <taxon>Jaapiales</taxon>
        <taxon>Jaapiaceae</taxon>
        <taxon>Jaapia</taxon>
    </lineage>
</organism>
<accession>A0A067Q403</accession>
<dbReference type="Proteomes" id="UP000027265">
    <property type="component" value="Unassembled WGS sequence"/>
</dbReference>
<dbReference type="HOGENOM" id="CLU_2158794_0_0_1"/>
<dbReference type="EMBL" id="KL197720">
    <property type="protein sequence ID" value="KDQ57316.1"/>
    <property type="molecule type" value="Genomic_DNA"/>
</dbReference>
<evidence type="ECO:0000313" key="1">
    <source>
        <dbReference type="EMBL" id="KDQ57316.1"/>
    </source>
</evidence>
<keyword evidence="2" id="KW-1185">Reference proteome</keyword>
<dbReference type="InParanoid" id="A0A067Q403"/>
<proteinExistence type="predicted"/>
<protein>
    <submittedName>
        <fullName evidence="1">Uncharacterized protein</fullName>
    </submittedName>
</protein>
<name>A0A067Q403_9AGAM</name>
<evidence type="ECO:0000313" key="2">
    <source>
        <dbReference type="Proteomes" id="UP000027265"/>
    </source>
</evidence>
<reference evidence="2" key="1">
    <citation type="journal article" date="2014" name="Proc. Natl. Acad. Sci. U.S.A.">
        <title>Extensive sampling of basidiomycete genomes demonstrates inadequacy of the white-rot/brown-rot paradigm for wood decay fungi.</title>
        <authorList>
            <person name="Riley R."/>
            <person name="Salamov A.A."/>
            <person name="Brown D.W."/>
            <person name="Nagy L.G."/>
            <person name="Floudas D."/>
            <person name="Held B.W."/>
            <person name="Levasseur A."/>
            <person name="Lombard V."/>
            <person name="Morin E."/>
            <person name="Otillar R."/>
            <person name="Lindquist E.A."/>
            <person name="Sun H."/>
            <person name="LaButti K.M."/>
            <person name="Schmutz J."/>
            <person name="Jabbour D."/>
            <person name="Luo H."/>
            <person name="Baker S.E."/>
            <person name="Pisabarro A.G."/>
            <person name="Walton J.D."/>
            <person name="Blanchette R.A."/>
            <person name="Henrissat B."/>
            <person name="Martin F."/>
            <person name="Cullen D."/>
            <person name="Hibbett D.S."/>
            <person name="Grigoriev I.V."/>
        </authorList>
    </citation>
    <scope>NUCLEOTIDE SEQUENCE [LARGE SCALE GENOMIC DNA]</scope>
    <source>
        <strain evidence="2">MUCL 33604</strain>
    </source>
</reference>
<dbReference type="AlphaFoldDB" id="A0A067Q403"/>
<sequence length="111" mass="12165">MIMWFFPCPKISLPTMPDSGFYYIRNTKNGTIGLDGKSADDSRAIVASSDEAIFNVVRVPDNDGDDVYLISVIGTTGGGLLPKQRYTTVETKDSKDWVLADIAQGVAQTEW</sequence>
<gene>
    <name evidence="1" type="ORF">JAAARDRAFT_292015</name>
</gene>